<protein>
    <submittedName>
        <fullName evidence="2">Uncharacterized protein</fullName>
    </submittedName>
</protein>
<gene>
    <name evidence="2" type="ORF">AFERRI_420138</name>
</gene>
<name>A0A060UQX1_9PROT</name>
<proteinExistence type="predicted"/>
<organism evidence="2">
    <name type="scientific">Acidithiobacillus ferrivorans</name>
    <dbReference type="NCBI Taxonomy" id="160808"/>
    <lineage>
        <taxon>Bacteria</taxon>
        <taxon>Pseudomonadati</taxon>
        <taxon>Pseudomonadota</taxon>
        <taxon>Acidithiobacillia</taxon>
        <taxon>Acidithiobacillales</taxon>
        <taxon>Acidithiobacillaceae</taxon>
        <taxon>Acidithiobacillus</taxon>
    </lineage>
</organism>
<evidence type="ECO:0000256" key="1">
    <source>
        <dbReference type="SAM" id="MobiDB-lite"/>
    </source>
</evidence>
<reference evidence="2" key="2">
    <citation type="submission" date="2014-07" db="EMBL/GenBank/DDBJ databases">
        <title>Initial genome analysis of the psychrotolerant acidophile Acidithiobacillus ferrivorans CF27: insights into iron and sulfur oxidation pathways and into biofilm formation.</title>
        <authorList>
            <person name="Talla E."/>
            <person name="Hedrich S."/>
            <person name="Mangenot S."/>
            <person name="Ji B."/>
            <person name="Johnson D.B."/>
            <person name="Barbe V."/>
            <person name="Bonnefoy V."/>
        </authorList>
    </citation>
    <scope>NUCLEOTIDE SEQUENCE [LARGE SCALE GENOMIC DNA]</scope>
    <source>
        <strain evidence="2">CF27</strain>
    </source>
</reference>
<accession>A0A060UQX1</accession>
<evidence type="ECO:0000313" key="2">
    <source>
        <dbReference type="EMBL" id="CDQ10840.1"/>
    </source>
</evidence>
<feature type="region of interest" description="Disordered" evidence="1">
    <location>
        <begin position="1"/>
        <end position="22"/>
    </location>
</feature>
<dbReference type="EMBL" id="CCCS020000037">
    <property type="protein sequence ID" value="CDQ10840.1"/>
    <property type="molecule type" value="Genomic_DNA"/>
</dbReference>
<dbReference type="AlphaFoldDB" id="A0A060UQX1"/>
<reference evidence="2" key="1">
    <citation type="submission" date="2014-03" db="EMBL/GenBank/DDBJ databases">
        <authorList>
            <person name="Genoscope - CEA"/>
        </authorList>
    </citation>
    <scope>NUCLEOTIDE SEQUENCE [LARGE SCALE GENOMIC DNA]</scope>
    <source>
        <strain evidence="2">CF27</strain>
    </source>
</reference>
<comment type="caution">
    <text evidence="2">The sequence shown here is derived from an EMBL/GenBank/DDBJ whole genome shotgun (WGS) entry which is preliminary data.</text>
</comment>
<sequence length="71" mass="8115">MGDFRHPTGLSSRNAGRYGEMSYAPNMNNAHRYGATVQCFPAQIRFDTLVRLTNQNSVVTEIRKNRRTPDQ</sequence>